<reference evidence="2" key="1">
    <citation type="journal article" date="2019" name="Int. J. Syst. Evol. Microbiol.">
        <title>The Global Catalogue of Microorganisms (GCM) 10K type strain sequencing project: providing services to taxonomists for standard genome sequencing and annotation.</title>
        <authorList>
            <consortium name="The Broad Institute Genomics Platform"/>
            <consortium name="The Broad Institute Genome Sequencing Center for Infectious Disease"/>
            <person name="Wu L."/>
            <person name="Ma J."/>
        </authorList>
    </citation>
    <scope>NUCLEOTIDE SEQUENCE [LARGE SCALE GENOMIC DNA]</scope>
    <source>
        <strain evidence="2">JCM 17337</strain>
    </source>
</reference>
<keyword evidence="2" id="KW-1185">Reference proteome</keyword>
<proteinExistence type="predicted"/>
<dbReference type="PANTHER" id="PTHR35810">
    <property type="entry name" value="CYTOPLASMIC PROTEIN-RELATED"/>
    <property type="match status" value="1"/>
</dbReference>
<dbReference type="Proteomes" id="UP001500748">
    <property type="component" value="Unassembled WGS sequence"/>
</dbReference>
<comment type="caution">
    <text evidence="1">The sequence shown here is derived from an EMBL/GenBank/DDBJ whole genome shotgun (WGS) entry which is preliminary data.</text>
</comment>
<name>A0ABP7GCS9_9FLAO</name>
<protein>
    <submittedName>
        <fullName evidence="1">Virulence RhuM family protein</fullName>
    </submittedName>
</protein>
<dbReference type="RefSeq" id="WP_345141548.1">
    <property type="nucleotide sequence ID" value="NZ_BAABDU010000003.1"/>
</dbReference>
<dbReference type="PANTHER" id="PTHR35810:SF1">
    <property type="entry name" value="CYTOPLASMIC PROTEIN"/>
    <property type="match status" value="1"/>
</dbReference>
<dbReference type="PIRSF" id="PIRSF015268">
    <property type="entry name" value="Virulence_RhuM"/>
    <property type="match status" value="1"/>
</dbReference>
<organism evidence="1 2">
    <name type="scientific">Flavobacterium ginsengiterrae</name>
    <dbReference type="NCBI Taxonomy" id="871695"/>
    <lineage>
        <taxon>Bacteria</taxon>
        <taxon>Pseudomonadati</taxon>
        <taxon>Bacteroidota</taxon>
        <taxon>Flavobacteriia</taxon>
        <taxon>Flavobacteriales</taxon>
        <taxon>Flavobacteriaceae</taxon>
        <taxon>Flavobacterium</taxon>
    </lineage>
</organism>
<gene>
    <name evidence="1" type="ORF">GCM10022423_11680</name>
</gene>
<dbReference type="InterPro" id="IPR011204">
    <property type="entry name" value="Virulence_RhuM-like"/>
</dbReference>
<sequence length="334" mass="39085">MENNETKFLIYDNPNGKVKVDVVIQDENLWLTQNAMAELFDTTHQNISLHLKNIFESEELEENSTFKEILRVQKEGNRQVSRNQKFYNLDAIISVGYRVNSSKATQFRIWATQTLKEYIIKGFVLDDERLKQGQTVFGKDYFKELLRRVRSIRASERRIYQQVSDIFAECSIDYDKNSETTKNFYAMVQNKFHFAITGNTAAEIIYNNTDKTKDNMGLTTWKNAPDGRIIKSDVIVAKNYLQEKEISQLERTVTGYFDYIEGLIERENTFTMEQLATSVNKFLSFNEYKILEGKGKISKLQADKKAIMEYDEFNKTQKIISDFDKEIKQIGKKK</sequence>
<dbReference type="EMBL" id="BAABDU010000003">
    <property type="protein sequence ID" value="GAA3761930.1"/>
    <property type="molecule type" value="Genomic_DNA"/>
</dbReference>
<evidence type="ECO:0000313" key="2">
    <source>
        <dbReference type="Proteomes" id="UP001500748"/>
    </source>
</evidence>
<evidence type="ECO:0000313" key="1">
    <source>
        <dbReference type="EMBL" id="GAA3761930.1"/>
    </source>
</evidence>
<accession>A0ABP7GCS9</accession>
<dbReference type="Pfam" id="PF13310">
    <property type="entry name" value="Virulence_RhuM"/>
    <property type="match status" value="1"/>
</dbReference>